<evidence type="ECO:0000259" key="3">
    <source>
        <dbReference type="Pfam" id="PF05170"/>
    </source>
</evidence>
<keyword evidence="5" id="KW-1185">Reference proteome</keyword>
<evidence type="ECO:0000313" key="5">
    <source>
        <dbReference type="Proteomes" id="UP000295341"/>
    </source>
</evidence>
<feature type="domain" description="AsmA" evidence="3">
    <location>
        <begin position="290"/>
        <end position="543"/>
    </location>
</feature>
<sequence>MNPGSRSKGRIAVITLIVAIVALILLWDWKWFKRPIEKRVEQQTGRSFRIGGDLDVDLGWNPRVILDDVHLGNAPWARAKDMLGAERADVTIDLRELLAGRMSFPSIALTAPRLDLQNAPEGGNWQIATPRRGDEAPAEENGKTAPQIGKLSIDRGKLTYFDPADKTDVEVDIATQSGSSVARSLMLRAKGRLRGLPLEAIAHGGPVLSLTDTDSPYPFDAKFTAGRTRATIEGSVTGLQAFTAAKLKLDIEGETLAALHPLTHLVLPETPPYRIRGLLVHEGEEWRFNDFVGNVGDSDLSGSLTATYIDERPRLVATLQSKQLDIDDLAGFVGATPSTGPGETASAEQKVEAKREEKEARVLPDTPVDLAQLRSMDADVQFTALSIKKKDLPIDNLKTHLTLEQGLLKLEPLNFGVAGGRIESNMSIDARQARLALEARTNFTRLDLAKLLPGNALVERSTGLIGGRANLKSNGSSTAELLGHADGELGIAMRGGSFSNLLLEGAGLDAAEALGFLVRGDRTVRVRCAVLDLEATDGVFKPRAFVVDTTDTNINVKGSVDMGKEELDLTVHPLPKDWSPLSLRTPLHVRGTFKEPKLRPDRALLIKGGAVAALAALVNPLAALLPLIETGPGENADCKSLVAAAERTADEAKQPASDNAAPAKKRPADDKS</sequence>
<organism evidence="4 5">
    <name type="scientific">Panacagrimonas perspica</name>
    <dbReference type="NCBI Taxonomy" id="381431"/>
    <lineage>
        <taxon>Bacteria</taxon>
        <taxon>Pseudomonadati</taxon>
        <taxon>Pseudomonadota</taxon>
        <taxon>Gammaproteobacteria</taxon>
        <taxon>Nevskiales</taxon>
        <taxon>Nevskiaceae</taxon>
        <taxon>Panacagrimonas</taxon>
    </lineage>
</organism>
<keyword evidence="2" id="KW-0812">Transmembrane</keyword>
<evidence type="ECO:0000256" key="2">
    <source>
        <dbReference type="SAM" id="Phobius"/>
    </source>
</evidence>
<dbReference type="InterPro" id="IPR007844">
    <property type="entry name" value="AsmA"/>
</dbReference>
<proteinExistence type="predicted"/>
<dbReference type="OrthoDB" id="5749006at2"/>
<accession>A0A4V6Q4A0</accession>
<feature type="region of interest" description="Disordered" evidence="1">
    <location>
        <begin position="646"/>
        <end position="672"/>
    </location>
</feature>
<evidence type="ECO:0000256" key="1">
    <source>
        <dbReference type="SAM" id="MobiDB-lite"/>
    </source>
</evidence>
<dbReference type="RefSeq" id="WP_133881852.1">
    <property type="nucleotide sequence ID" value="NZ_MWIN01000017.1"/>
</dbReference>
<dbReference type="InterPro" id="IPR052894">
    <property type="entry name" value="AsmA-related"/>
</dbReference>
<keyword evidence="2" id="KW-0472">Membrane</keyword>
<feature type="transmembrane region" description="Helical" evidence="2">
    <location>
        <begin position="12"/>
        <end position="29"/>
    </location>
</feature>
<feature type="domain" description="AsmA" evidence="3">
    <location>
        <begin position="13"/>
        <end position="184"/>
    </location>
</feature>
<feature type="region of interest" description="Disordered" evidence="1">
    <location>
        <begin position="120"/>
        <end position="144"/>
    </location>
</feature>
<evidence type="ECO:0000313" key="4">
    <source>
        <dbReference type="EMBL" id="TDU28296.1"/>
    </source>
</evidence>
<dbReference type="GO" id="GO:0090313">
    <property type="term" value="P:regulation of protein targeting to membrane"/>
    <property type="evidence" value="ECO:0007669"/>
    <property type="project" value="TreeGrafter"/>
</dbReference>
<dbReference type="PANTHER" id="PTHR30441">
    <property type="entry name" value="DUF748 DOMAIN-CONTAINING PROTEIN"/>
    <property type="match status" value="1"/>
</dbReference>
<dbReference type="AlphaFoldDB" id="A0A4V6Q4A0"/>
<dbReference type="GO" id="GO:0005886">
    <property type="term" value="C:plasma membrane"/>
    <property type="evidence" value="ECO:0007669"/>
    <property type="project" value="TreeGrafter"/>
</dbReference>
<gene>
    <name evidence="4" type="ORF">DFR24_2663</name>
</gene>
<comment type="caution">
    <text evidence="4">The sequence shown here is derived from an EMBL/GenBank/DDBJ whole genome shotgun (WGS) entry which is preliminary data.</text>
</comment>
<dbReference type="PANTHER" id="PTHR30441:SF9">
    <property type="entry name" value="ASMA FAMILY PROTEIN YHJG"/>
    <property type="match status" value="1"/>
</dbReference>
<name>A0A4V6Q4A0_9GAMM</name>
<reference evidence="4 5" key="1">
    <citation type="submission" date="2019-03" db="EMBL/GenBank/DDBJ databases">
        <title>Genomic Encyclopedia of Type Strains, Phase IV (KMG-IV): sequencing the most valuable type-strain genomes for metagenomic binning, comparative biology and taxonomic classification.</title>
        <authorList>
            <person name="Goeker M."/>
        </authorList>
    </citation>
    <scope>NUCLEOTIDE SEQUENCE [LARGE SCALE GENOMIC DNA]</scope>
    <source>
        <strain evidence="4 5">DSM 26377</strain>
    </source>
</reference>
<dbReference type="EMBL" id="SOBT01000009">
    <property type="protein sequence ID" value="TDU28296.1"/>
    <property type="molecule type" value="Genomic_DNA"/>
</dbReference>
<dbReference type="Pfam" id="PF05170">
    <property type="entry name" value="AsmA"/>
    <property type="match status" value="2"/>
</dbReference>
<keyword evidence="2" id="KW-1133">Transmembrane helix</keyword>
<dbReference type="Proteomes" id="UP000295341">
    <property type="component" value="Unassembled WGS sequence"/>
</dbReference>
<protein>
    <recommendedName>
        <fullName evidence="3">AsmA domain-containing protein</fullName>
    </recommendedName>
</protein>